<feature type="transmembrane region" description="Helical" evidence="1">
    <location>
        <begin position="27"/>
        <end position="53"/>
    </location>
</feature>
<dbReference type="AlphaFoldDB" id="A0AA39INE6"/>
<evidence type="ECO:0000313" key="3">
    <source>
        <dbReference type="Proteomes" id="UP001175271"/>
    </source>
</evidence>
<keyword evidence="3" id="KW-1185">Reference proteome</keyword>
<accession>A0AA39INE6</accession>
<dbReference type="Proteomes" id="UP001175271">
    <property type="component" value="Unassembled WGS sequence"/>
</dbReference>
<proteinExistence type="predicted"/>
<keyword evidence="1" id="KW-1133">Transmembrane helix</keyword>
<feature type="transmembrane region" description="Helical" evidence="1">
    <location>
        <begin position="65"/>
        <end position="92"/>
    </location>
</feature>
<dbReference type="EMBL" id="JAUCMV010000001">
    <property type="protein sequence ID" value="KAK0427525.1"/>
    <property type="molecule type" value="Genomic_DNA"/>
</dbReference>
<sequence>MAEDVERLEVPTPEQIRRQALKKYKHVCCLCCSLRAKDATFLIAFFVFLMAVYDLSSVRASHFDAYWFWTGVTVMNNSIWVILSVCAVLSVILDHGGLLRPFYILMMVATIFMPFIFVASFVMLLLIEHAGDYKESEVEPWIYRMVSSMFGMPLSIYFTFIVRICFHDFKKLEAASEANKNISRATGLL</sequence>
<comment type="caution">
    <text evidence="2">The sequence shown here is derived from an EMBL/GenBank/DDBJ whole genome shotgun (WGS) entry which is preliminary data.</text>
</comment>
<evidence type="ECO:0000313" key="2">
    <source>
        <dbReference type="EMBL" id="KAK0427525.1"/>
    </source>
</evidence>
<gene>
    <name evidence="2" type="ORF">QR680_010276</name>
</gene>
<evidence type="ECO:0000256" key="1">
    <source>
        <dbReference type="SAM" id="Phobius"/>
    </source>
</evidence>
<reference evidence="2" key="1">
    <citation type="submission" date="2023-06" db="EMBL/GenBank/DDBJ databases">
        <title>Genomic analysis of the entomopathogenic nematode Steinernema hermaphroditum.</title>
        <authorList>
            <person name="Schwarz E.M."/>
            <person name="Heppert J.K."/>
            <person name="Baniya A."/>
            <person name="Schwartz H.T."/>
            <person name="Tan C.-H."/>
            <person name="Antoshechkin I."/>
            <person name="Sternberg P.W."/>
            <person name="Goodrich-Blair H."/>
            <person name="Dillman A.R."/>
        </authorList>
    </citation>
    <scope>NUCLEOTIDE SEQUENCE</scope>
    <source>
        <strain evidence="2">PS9179</strain>
        <tissue evidence="2">Whole animal</tissue>
    </source>
</reference>
<keyword evidence="1" id="KW-0812">Transmembrane</keyword>
<feature type="transmembrane region" description="Helical" evidence="1">
    <location>
        <begin position="147"/>
        <end position="166"/>
    </location>
</feature>
<name>A0AA39INE6_9BILA</name>
<feature type="transmembrane region" description="Helical" evidence="1">
    <location>
        <begin position="104"/>
        <end position="127"/>
    </location>
</feature>
<keyword evidence="1" id="KW-0472">Membrane</keyword>
<protein>
    <submittedName>
        <fullName evidence="2">Uncharacterized protein</fullName>
    </submittedName>
</protein>
<organism evidence="2 3">
    <name type="scientific">Steinernema hermaphroditum</name>
    <dbReference type="NCBI Taxonomy" id="289476"/>
    <lineage>
        <taxon>Eukaryota</taxon>
        <taxon>Metazoa</taxon>
        <taxon>Ecdysozoa</taxon>
        <taxon>Nematoda</taxon>
        <taxon>Chromadorea</taxon>
        <taxon>Rhabditida</taxon>
        <taxon>Tylenchina</taxon>
        <taxon>Panagrolaimomorpha</taxon>
        <taxon>Strongyloidoidea</taxon>
        <taxon>Steinernematidae</taxon>
        <taxon>Steinernema</taxon>
    </lineage>
</organism>